<dbReference type="GO" id="GO:0006506">
    <property type="term" value="P:GPI anchor biosynthetic process"/>
    <property type="evidence" value="ECO:0007669"/>
    <property type="project" value="InterPro"/>
</dbReference>
<dbReference type="GO" id="GO:0005783">
    <property type="term" value="C:endoplasmic reticulum"/>
    <property type="evidence" value="ECO:0007669"/>
    <property type="project" value="TreeGrafter"/>
</dbReference>
<sequence>MNRRGKVLILTAVAVVVVLYIEIFSYSLKAHLSWAKLPKLGSKSGKESEPFRILIVGDPQIQGENDEPPLVGFITRWDSDRYLQRTYWLARSHVQPHAVLFMGDLFDEGSKAEDAQYRRYLARFRKIFDLPKKNDPSDVTYVFLPGDNDVGGEGLEPVSNIKLKWFNQTFGDYKKPVSLHVGTSDIEFVQFHEILPGFSTGPGHGLENILERKTPDFRILLSHASLLSFRSDSVQAAIDLVNPSLIISAHNHRSNYFKLEHGSRNSVHLSGIKNFMTAKAESKGFQESDLVLPTESLKYFSFNLNKAPSEGTLHEINVPTCSYRMGVADMGYGYLQIYPDGSAAYTVLWTPSRFHQLFVYAAFFLLTKIAGYTWFFLKVGKALYQKCQQYRISGQKLHHVV</sequence>
<dbReference type="Proteomes" id="UP000708208">
    <property type="component" value="Unassembled WGS sequence"/>
</dbReference>
<keyword evidence="1 2" id="KW-0472">Membrane</keyword>
<dbReference type="InterPro" id="IPR033308">
    <property type="entry name" value="PGAP5/Cdc1/Ted1"/>
</dbReference>
<evidence type="ECO:0000256" key="1">
    <source>
        <dbReference type="ARBA" id="ARBA00023136"/>
    </source>
</evidence>
<dbReference type="GO" id="GO:0016787">
    <property type="term" value="F:hydrolase activity"/>
    <property type="evidence" value="ECO:0007669"/>
    <property type="project" value="InterPro"/>
</dbReference>
<proteinExistence type="predicted"/>
<dbReference type="Pfam" id="PF00149">
    <property type="entry name" value="Metallophos"/>
    <property type="match status" value="1"/>
</dbReference>
<organism evidence="4 5">
    <name type="scientific">Allacma fusca</name>
    <dbReference type="NCBI Taxonomy" id="39272"/>
    <lineage>
        <taxon>Eukaryota</taxon>
        <taxon>Metazoa</taxon>
        <taxon>Ecdysozoa</taxon>
        <taxon>Arthropoda</taxon>
        <taxon>Hexapoda</taxon>
        <taxon>Collembola</taxon>
        <taxon>Symphypleona</taxon>
        <taxon>Sminthuridae</taxon>
        <taxon>Allacma</taxon>
    </lineage>
</organism>
<keyword evidence="2" id="KW-1133">Transmembrane helix</keyword>
<keyword evidence="5" id="KW-1185">Reference proteome</keyword>
<protein>
    <recommendedName>
        <fullName evidence="3">Calcineurin-like phosphoesterase domain-containing protein</fullName>
    </recommendedName>
</protein>
<evidence type="ECO:0000313" key="4">
    <source>
        <dbReference type="EMBL" id="CAG7835591.1"/>
    </source>
</evidence>
<feature type="domain" description="Calcineurin-like phosphoesterase" evidence="3">
    <location>
        <begin position="51"/>
        <end position="253"/>
    </location>
</feature>
<dbReference type="InterPro" id="IPR004843">
    <property type="entry name" value="Calcineurin-like_PHP"/>
</dbReference>
<dbReference type="GO" id="GO:0016020">
    <property type="term" value="C:membrane"/>
    <property type="evidence" value="ECO:0007669"/>
    <property type="project" value="GOC"/>
</dbReference>
<feature type="transmembrane region" description="Helical" evidence="2">
    <location>
        <begin position="7"/>
        <end position="28"/>
    </location>
</feature>
<evidence type="ECO:0000259" key="3">
    <source>
        <dbReference type="Pfam" id="PF00149"/>
    </source>
</evidence>
<evidence type="ECO:0000313" key="5">
    <source>
        <dbReference type="Proteomes" id="UP000708208"/>
    </source>
</evidence>
<comment type="caution">
    <text evidence="4">The sequence shown here is derived from an EMBL/GenBank/DDBJ whole genome shotgun (WGS) entry which is preliminary data.</text>
</comment>
<accession>A0A8J2Q610</accession>
<evidence type="ECO:0000256" key="2">
    <source>
        <dbReference type="SAM" id="Phobius"/>
    </source>
</evidence>
<feature type="transmembrane region" description="Helical" evidence="2">
    <location>
        <begin position="357"/>
        <end position="377"/>
    </location>
</feature>
<reference evidence="4" key="1">
    <citation type="submission" date="2021-06" db="EMBL/GenBank/DDBJ databases">
        <authorList>
            <person name="Hodson N. C."/>
            <person name="Mongue J. A."/>
            <person name="Jaron S. K."/>
        </authorList>
    </citation>
    <scope>NUCLEOTIDE SEQUENCE</scope>
</reference>
<gene>
    <name evidence="4" type="ORF">AFUS01_LOCUS44942</name>
</gene>
<dbReference type="PANTHER" id="PTHR13315:SF4">
    <property type="entry name" value="METALLOPHOSPHOESTERASE, ISOFORM E"/>
    <property type="match status" value="1"/>
</dbReference>
<dbReference type="EMBL" id="CAJVCH010570682">
    <property type="protein sequence ID" value="CAG7835591.1"/>
    <property type="molecule type" value="Genomic_DNA"/>
</dbReference>
<keyword evidence="2" id="KW-0812">Transmembrane</keyword>
<dbReference type="OrthoDB" id="5977743at2759"/>
<dbReference type="PANTHER" id="PTHR13315">
    <property type="entry name" value="METALLO PHOSPHOESTERASE RELATED"/>
    <property type="match status" value="1"/>
</dbReference>
<name>A0A8J2Q610_9HEXA</name>
<dbReference type="AlphaFoldDB" id="A0A8J2Q610"/>